<accession>A0A2P5XUR5</accession>
<dbReference type="Proteomes" id="UP000239757">
    <property type="component" value="Unassembled WGS sequence"/>
</dbReference>
<evidence type="ECO:0000313" key="3">
    <source>
        <dbReference type="EMBL" id="PPS07083.1"/>
    </source>
</evidence>
<evidence type="ECO:0008006" key="5">
    <source>
        <dbReference type="Google" id="ProtNLM"/>
    </source>
</evidence>
<dbReference type="AlphaFoldDB" id="A0A2P5XUR5"/>
<sequence length="125" mass="13715">MTKLQFTVAVLLLFLTIGDGSSPSIKEKSGLVSDGMDRTPNSALFGLHLPMMTVICYSVKTDIETKYSASIMLFSMVPFLILQLAEILSSAIATRVIVLVSLITALALLISYCTYIRYLSHGYRT</sequence>
<dbReference type="EMBL" id="KZ664184">
    <property type="protein sequence ID" value="PPS07083.1"/>
    <property type="molecule type" value="Genomic_DNA"/>
</dbReference>
<feature type="transmembrane region" description="Helical" evidence="1">
    <location>
        <begin position="98"/>
        <end position="119"/>
    </location>
</feature>
<keyword evidence="1" id="KW-1133">Transmembrane helix</keyword>
<keyword evidence="1" id="KW-0812">Transmembrane</keyword>
<evidence type="ECO:0000256" key="2">
    <source>
        <dbReference type="SAM" id="SignalP"/>
    </source>
</evidence>
<gene>
    <name evidence="3" type="ORF">GOBAR_AA13542</name>
</gene>
<proteinExistence type="predicted"/>
<keyword evidence="1" id="KW-0472">Membrane</keyword>
<feature type="chain" id="PRO_5015129086" description="PGG domain-containing protein" evidence="2">
    <location>
        <begin position="21"/>
        <end position="125"/>
    </location>
</feature>
<keyword evidence="2" id="KW-0732">Signal</keyword>
<name>A0A2P5XUR5_GOSBA</name>
<dbReference type="OrthoDB" id="26525at2759"/>
<organism evidence="3 4">
    <name type="scientific">Gossypium barbadense</name>
    <name type="common">Sea Island cotton</name>
    <name type="synonym">Hibiscus barbadensis</name>
    <dbReference type="NCBI Taxonomy" id="3634"/>
    <lineage>
        <taxon>Eukaryota</taxon>
        <taxon>Viridiplantae</taxon>
        <taxon>Streptophyta</taxon>
        <taxon>Embryophyta</taxon>
        <taxon>Tracheophyta</taxon>
        <taxon>Spermatophyta</taxon>
        <taxon>Magnoliopsida</taxon>
        <taxon>eudicotyledons</taxon>
        <taxon>Gunneridae</taxon>
        <taxon>Pentapetalae</taxon>
        <taxon>rosids</taxon>
        <taxon>malvids</taxon>
        <taxon>Malvales</taxon>
        <taxon>Malvaceae</taxon>
        <taxon>Malvoideae</taxon>
        <taxon>Gossypium</taxon>
    </lineage>
</organism>
<evidence type="ECO:0000313" key="4">
    <source>
        <dbReference type="Proteomes" id="UP000239757"/>
    </source>
</evidence>
<feature type="transmembrane region" description="Helical" evidence="1">
    <location>
        <begin position="71"/>
        <end position="92"/>
    </location>
</feature>
<feature type="signal peptide" evidence="2">
    <location>
        <begin position="1"/>
        <end position="20"/>
    </location>
</feature>
<evidence type="ECO:0000256" key="1">
    <source>
        <dbReference type="SAM" id="Phobius"/>
    </source>
</evidence>
<protein>
    <recommendedName>
        <fullName evidence="5">PGG domain-containing protein</fullName>
    </recommendedName>
</protein>
<reference evidence="3 4" key="1">
    <citation type="submission" date="2015-01" db="EMBL/GenBank/DDBJ databases">
        <title>Genome of allotetraploid Gossypium barbadense reveals genomic plasticity and fiber elongation in cotton evolution.</title>
        <authorList>
            <person name="Chen X."/>
            <person name="Liu X."/>
            <person name="Zhao B."/>
            <person name="Zheng H."/>
            <person name="Hu Y."/>
            <person name="Lu G."/>
            <person name="Yang C."/>
            <person name="Chen J."/>
            <person name="Shan C."/>
            <person name="Zhang L."/>
            <person name="Zhou Y."/>
            <person name="Wang L."/>
            <person name="Guo W."/>
            <person name="Bai Y."/>
            <person name="Ruan J."/>
            <person name="Shangguan X."/>
            <person name="Mao Y."/>
            <person name="Jiang J."/>
            <person name="Zhu Y."/>
            <person name="Lei J."/>
            <person name="Kang H."/>
            <person name="Chen S."/>
            <person name="He X."/>
            <person name="Wang R."/>
            <person name="Wang Y."/>
            <person name="Chen J."/>
            <person name="Wang L."/>
            <person name="Yu S."/>
            <person name="Wang B."/>
            <person name="Wei J."/>
            <person name="Song S."/>
            <person name="Lu X."/>
            <person name="Gao Z."/>
            <person name="Gu W."/>
            <person name="Deng X."/>
            <person name="Ma D."/>
            <person name="Wang S."/>
            <person name="Liang W."/>
            <person name="Fang L."/>
            <person name="Cai C."/>
            <person name="Zhu X."/>
            <person name="Zhou B."/>
            <person name="Zhang Y."/>
            <person name="Chen Z."/>
            <person name="Xu S."/>
            <person name="Zhu R."/>
            <person name="Wang S."/>
            <person name="Zhang T."/>
            <person name="Zhao G."/>
        </authorList>
    </citation>
    <scope>NUCLEOTIDE SEQUENCE [LARGE SCALE GENOMIC DNA]</scope>
    <source>
        <strain evidence="4">cv. Xinhai21</strain>
        <tissue evidence="3">Leaf</tissue>
    </source>
</reference>